<organism evidence="1 2">
    <name type="scientific">Clostridium ljungdahlii</name>
    <dbReference type="NCBI Taxonomy" id="1538"/>
    <lineage>
        <taxon>Bacteria</taxon>
        <taxon>Bacillati</taxon>
        <taxon>Bacillota</taxon>
        <taxon>Clostridia</taxon>
        <taxon>Eubacteriales</taxon>
        <taxon>Clostridiaceae</taxon>
        <taxon>Clostridium</taxon>
    </lineage>
</organism>
<evidence type="ECO:0000313" key="2">
    <source>
        <dbReference type="Proteomes" id="UP000077407"/>
    </source>
</evidence>
<name>A0A166S0T1_9CLOT</name>
<proteinExistence type="predicted"/>
<dbReference type="RefSeq" id="WP_063554319.1">
    <property type="nucleotide sequence ID" value="NZ_LITT01000006.1"/>
</dbReference>
<dbReference type="OrthoDB" id="9910504at2"/>
<sequence length="82" mass="8945">MEHLLERASFQLGNFELRLFVYALGNGGSIVLSKKTMCALTSTQINNVNKHLKTLDFKGMAKLDLVDGTVFTLKVVGGTSNV</sequence>
<dbReference type="Proteomes" id="UP000077407">
    <property type="component" value="Unassembled WGS sequence"/>
</dbReference>
<dbReference type="PATRIC" id="fig|1538.10.peg.1215"/>
<dbReference type="EMBL" id="LITT01000006">
    <property type="protein sequence ID" value="OAA91461.1"/>
    <property type="molecule type" value="Genomic_DNA"/>
</dbReference>
<accession>A0A166S0T1</accession>
<comment type="caution">
    <text evidence="1">The sequence shown here is derived from an EMBL/GenBank/DDBJ whole genome shotgun (WGS) entry which is preliminary data.</text>
</comment>
<evidence type="ECO:0000313" key="1">
    <source>
        <dbReference type="EMBL" id="OAA91461.1"/>
    </source>
</evidence>
<gene>
    <name evidence="1" type="ORF">WY13_00718</name>
</gene>
<reference evidence="1 2" key="1">
    <citation type="journal article" date="2015" name="Biotechnol. Bioeng.">
        <title>Genome sequence and phenotypic characterization of Caulobacter segnis.</title>
        <authorList>
            <person name="Patel S."/>
            <person name="Fletcher B."/>
            <person name="Scott D.C."/>
            <person name="Ely B."/>
        </authorList>
    </citation>
    <scope>NUCLEOTIDE SEQUENCE [LARGE SCALE GENOMIC DNA]</scope>
    <source>
        <strain evidence="1 2">ERI-2</strain>
    </source>
</reference>
<dbReference type="AlphaFoldDB" id="A0A166S0T1"/>
<protein>
    <submittedName>
        <fullName evidence="1">Uncharacterized protein</fullName>
    </submittedName>
</protein>